<evidence type="ECO:0000256" key="7">
    <source>
        <dbReference type="ARBA" id="ARBA00023239"/>
    </source>
</evidence>
<evidence type="ECO:0000256" key="6">
    <source>
        <dbReference type="ARBA" id="ARBA00023222"/>
    </source>
</evidence>
<dbReference type="NCBIfam" id="NF008865">
    <property type="entry name" value="PRK11898.1"/>
    <property type="match status" value="1"/>
</dbReference>
<dbReference type="SUPFAM" id="SSF53850">
    <property type="entry name" value="Periplasmic binding protein-like II"/>
    <property type="match status" value="1"/>
</dbReference>
<feature type="domain" description="Prephenate dehydratase" evidence="9">
    <location>
        <begin position="2"/>
        <end position="179"/>
    </location>
</feature>
<dbReference type="UniPathway" id="UPA00121">
    <property type="reaction ID" value="UER00345"/>
</dbReference>
<evidence type="ECO:0000256" key="4">
    <source>
        <dbReference type="ARBA" id="ARBA00022605"/>
    </source>
</evidence>
<dbReference type="Gene3D" id="3.40.190.10">
    <property type="entry name" value="Periplasmic binding protein-like II"/>
    <property type="match status" value="2"/>
</dbReference>
<dbReference type="PANTHER" id="PTHR21022:SF19">
    <property type="entry name" value="PREPHENATE DEHYDRATASE-RELATED"/>
    <property type="match status" value="1"/>
</dbReference>
<dbReference type="Gene3D" id="3.30.70.260">
    <property type="match status" value="1"/>
</dbReference>
<gene>
    <name evidence="11" type="ORF">DRW41_16390</name>
</gene>
<comment type="catalytic activity">
    <reaction evidence="8">
        <text>prephenate + H(+) = 3-phenylpyruvate + CO2 + H2O</text>
        <dbReference type="Rhea" id="RHEA:21648"/>
        <dbReference type="ChEBI" id="CHEBI:15377"/>
        <dbReference type="ChEBI" id="CHEBI:15378"/>
        <dbReference type="ChEBI" id="CHEBI:16526"/>
        <dbReference type="ChEBI" id="CHEBI:18005"/>
        <dbReference type="ChEBI" id="CHEBI:29934"/>
        <dbReference type="EC" id="4.2.1.51"/>
    </reaction>
</comment>
<dbReference type="Pfam" id="PF01842">
    <property type="entry name" value="ACT"/>
    <property type="match status" value="1"/>
</dbReference>
<evidence type="ECO:0000259" key="9">
    <source>
        <dbReference type="PROSITE" id="PS51171"/>
    </source>
</evidence>
<dbReference type="EC" id="4.2.1.51" evidence="2"/>
<dbReference type="Pfam" id="PF00800">
    <property type="entry name" value="PDT"/>
    <property type="match status" value="1"/>
</dbReference>
<keyword evidence="4" id="KW-0028">Amino-acid biosynthesis</keyword>
<dbReference type="Proteomes" id="UP000257144">
    <property type="component" value="Unassembled WGS sequence"/>
</dbReference>
<dbReference type="GO" id="GO:0004664">
    <property type="term" value="F:prephenate dehydratase activity"/>
    <property type="evidence" value="ECO:0007669"/>
    <property type="project" value="UniProtKB-EC"/>
</dbReference>
<dbReference type="PROSITE" id="PS51671">
    <property type="entry name" value="ACT"/>
    <property type="match status" value="1"/>
</dbReference>
<evidence type="ECO:0000313" key="11">
    <source>
        <dbReference type="EMBL" id="RDU35721.1"/>
    </source>
</evidence>
<evidence type="ECO:0000256" key="8">
    <source>
        <dbReference type="ARBA" id="ARBA00047848"/>
    </source>
</evidence>
<evidence type="ECO:0000256" key="2">
    <source>
        <dbReference type="ARBA" id="ARBA00013147"/>
    </source>
</evidence>
<sequence length="276" mass="30176">MKVAYLGPNGSFSEEAALKTFVDSTIDWQLCGSILEVLEAVGDRKVDKGIVPIENSIEGTINITADGLLANNLFIESEVIFPVSLRLLVNEGVQLEDVQEVWSITPALAQCKEFIRENQVKTKEFDSTSSAAKALKEQGRIDAGAIASSAAARLFGLQIASTKVQDNGENHTRFLVVGKRSADVLPFHKRNKIMLLIAPALDQSGVLSSILNVFSALSINLTWIESRPTKKRLGTYHFFIEAETGKDEAKTGKALKILRAFGHEVQVLGSYDTNRL</sequence>
<dbReference type="PANTHER" id="PTHR21022">
    <property type="entry name" value="PREPHENATE DEHYDRATASE P PROTEIN"/>
    <property type="match status" value="1"/>
</dbReference>
<comment type="caution">
    <text evidence="11">The sequence shown here is derived from an EMBL/GenBank/DDBJ whole genome shotgun (WGS) entry which is preliminary data.</text>
</comment>
<dbReference type="InterPro" id="IPR045865">
    <property type="entry name" value="ACT-like_dom_sf"/>
</dbReference>
<dbReference type="CDD" id="cd04905">
    <property type="entry name" value="ACT_CM-PDT"/>
    <property type="match status" value="1"/>
</dbReference>
<protein>
    <recommendedName>
        <fullName evidence="3">Prephenate dehydratase</fullName>
        <ecNumber evidence="2">4.2.1.51</ecNumber>
    </recommendedName>
</protein>
<evidence type="ECO:0000256" key="3">
    <source>
        <dbReference type="ARBA" id="ARBA00021872"/>
    </source>
</evidence>
<dbReference type="OrthoDB" id="9802281at2"/>
<organism evidence="11 12">
    <name type="scientific">Neobacillus piezotolerans</name>
    <dbReference type="NCBI Taxonomy" id="2259171"/>
    <lineage>
        <taxon>Bacteria</taxon>
        <taxon>Bacillati</taxon>
        <taxon>Bacillota</taxon>
        <taxon>Bacilli</taxon>
        <taxon>Bacillales</taxon>
        <taxon>Bacillaceae</taxon>
        <taxon>Neobacillus</taxon>
    </lineage>
</organism>
<keyword evidence="5" id="KW-0057">Aromatic amino acid biosynthesis</keyword>
<dbReference type="InterPro" id="IPR002912">
    <property type="entry name" value="ACT_dom"/>
</dbReference>
<feature type="domain" description="ACT" evidence="10">
    <location>
        <begin position="195"/>
        <end position="272"/>
    </location>
</feature>
<evidence type="ECO:0000256" key="1">
    <source>
        <dbReference type="ARBA" id="ARBA00004741"/>
    </source>
</evidence>
<name>A0A3D8GN59_9BACI</name>
<keyword evidence="7 11" id="KW-0456">Lyase</keyword>
<dbReference type="SUPFAM" id="SSF55021">
    <property type="entry name" value="ACT-like"/>
    <property type="match status" value="1"/>
</dbReference>
<accession>A0A3D8GN59</accession>
<dbReference type="RefSeq" id="WP_115453099.1">
    <property type="nucleotide sequence ID" value="NZ_QNQT01000008.1"/>
</dbReference>
<dbReference type="InterPro" id="IPR001086">
    <property type="entry name" value="Preph_deHydtase"/>
</dbReference>
<keyword evidence="6" id="KW-0584">Phenylalanine biosynthesis</keyword>
<evidence type="ECO:0000259" key="10">
    <source>
        <dbReference type="PROSITE" id="PS51671"/>
    </source>
</evidence>
<evidence type="ECO:0000256" key="5">
    <source>
        <dbReference type="ARBA" id="ARBA00023141"/>
    </source>
</evidence>
<keyword evidence="12" id="KW-1185">Reference proteome</keyword>
<comment type="pathway">
    <text evidence="1">Amino-acid biosynthesis; L-phenylalanine biosynthesis; phenylpyruvate from prephenate: step 1/1.</text>
</comment>
<evidence type="ECO:0000313" key="12">
    <source>
        <dbReference type="Proteomes" id="UP000257144"/>
    </source>
</evidence>
<dbReference type="AlphaFoldDB" id="A0A3D8GN59"/>
<dbReference type="GO" id="GO:0009094">
    <property type="term" value="P:L-phenylalanine biosynthetic process"/>
    <property type="evidence" value="ECO:0007669"/>
    <property type="project" value="UniProtKB-UniPathway"/>
</dbReference>
<dbReference type="GO" id="GO:0005737">
    <property type="term" value="C:cytoplasm"/>
    <property type="evidence" value="ECO:0007669"/>
    <property type="project" value="TreeGrafter"/>
</dbReference>
<proteinExistence type="predicted"/>
<reference evidence="11 12" key="1">
    <citation type="submission" date="2018-07" db="EMBL/GenBank/DDBJ databases">
        <title>Bacillus sp. YLB-04 draft genome sequence.</title>
        <authorList>
            <person name="Yu L."/>
            <person name="Tang X."/>
        </authorList>
    </citation>
    <scope>NUCLEOTIDE SEQUENCE [LARGE SCALE GENOMIC DNA]</scope>
    <source>
        <strain evidence="11 12">YLB-04</strain>
    </source>
</reference>
<dbReference type="EMBL" id="QNQT01000008">
    <property type="protein sequence ID" value="RDU35721.1"/>
    <property type="molecule type" value="Genomic_DNA"/>
</dbReference>
<dbReference type="PROSITE" id="PS51171">
    <property type="entry name" value="PREPHENATE_DEHYDR_3"/>
    <property type="match status" value="1"/>
</dbReference>